<accession>A0A1Q2ZW47</accession>
<evidence type="ECO:0000256" key="1">
    <source>
        <dbReference type="SAM" id="Coils"/>
    </source>
</evidence>
<evidence type="ECO:0000313" key="3">
    <source>
        <dbReference type="Proteomes" id="UP000187013"/>
    </source>
</evidence>
<sequence length="245" mass="29735">MRCTYSLRASLSSTVFTTRKSFERQLDNSPTTAFHYYCQLQHDPRINNDLQWKKFMRREWEMLSHTRKRLYCAFYFHFKGIDYKSLNKFELAKFLELPTPATSEYMMFRNIFKSKFDNAWLENLRKLNDVNNKGRLVKRSPITGGHRLTVYVPLNRNQLQFEATNYTKRYQQMCRECRHVWNEKVTIEQKSLIREKWEQEKQAFNDNIHNEIDALKINLNRLNQLGLRQEYLLFEENSGESMKKK</sequence>
<dbReference type="AlphaFoldDB" id="A0A1Q2ZW47"/>
<feature type="coiled-coil region" evidence="1">
    <location>
        <begin position="194"/>
        <end position="225"/>
    </location>
</feature>
<organism evidence="2 3">
    <name type="scientific">Zygosaccharomyces rouxii</name>
    <dbReference type="NCBI Taxonomy" id="4956"/>
    <lineage>
        <taxon>Eukaryota</taxon>
        <taxon>Fungi</taxon>
        <taxon>Dikarya</taxon>
        <taxon>Ascomycota</taxon>
        <taxon>Saccharomycotina</taxon>
        <taxon>Saccharomycetes</taxon>
        <taxon>Saccharomycetales</taxon>
        <taxon>Saccharomycetaceae</taxon>
        <taxon>Zygosaccharomyces</taxon>
    </lineage>
</organism>
<dbReference type="EMBL" id="BDGX01000008">
    <property type="protein sequence ID" value="GAV47681.1"/>
    <property type="molecule type" value="Genomic_DNA"/>
</dbReference>
<gene>
    <name evidence="2" type="ORF">ZYGR_0H05270</name>
</gene>
<comment type="caution">
    <text evidence="2">The sequence shown here is derived from an EMBL/GenBank/DDBJ whole genome shotgun (WGS) entry which is preliminary data.</text>
</comment>
<dbReference type="OrthoDB" id="4064753at2759"/>
<keyword evidence="1" id="KW-0175">Coiled coil</keyword>
<evidence type="ECO:0000313" key="2">
    <source>
        <dbReference type="EMBL" id="GAV47681.1"/>
    </source>
</evidence>
<dbReference type="eggNOG" id="ENOG502S6F5">
    <property type="taxonomic scope" value="Eukaryota"/>
</dbReference>
<name>A0A1Q2ZW47_ZYGRO</name>
<reference evidence="2 3" key="1">
    <citation type="submission" date="2016-08" db="EMBL/GenBank/DDBJ databases">
        <title>Draft genome sequence of allopolyploid Zygosaccharomyces rouxii.</title>
        <authorList>
            <person name="Watanabe J."/>
            <person name="Uehara K."/>
            <person name="Mogi Y."/>
            <person name="Tsukioka Y."/>
        </authorList>
    </citation>
    <scope>NUCLEOTIDE SEQUENCE [LARGE SCALE GENOMIC DNA]</scope>
    <source>
        <strain evidence="2 3">NBRC 110957</strain>
    </source>
</reference>
<proteinExistence type="predicted"/>
<dbReference type="Proteomes" id="UP000187013">
    <property type="component" value="Unassembled WGS sequence"/>
</dbReference>
<protein>
    <submittedName>
        <fullName evidence="2">Uncharacterized protein</fullName>
    </submittedName>
</protein>